<dbReference type="PANTHER" id="PTHR30348">
    <property type="entry name" value="UNCHARACTERIZED PROTEIN YECE"/>
    <property type="match status" value="1"/>
</dbReference>
<dbReference type="Gene3D" id="3.20.20.410">
    <property type="entry name" value="Protein of unknown function UPF0759"/>
    <property type="match status" value="1"/>
</dbReference>
<dbReference type="PANTHER" id="PTHR30348:SF4">
    <property type="entry name" value="DUF72 DOMAIN-CONTAINING PROTEIN"/>
    <property type="match status" value="1"/>
</dbReference>
<name>A0AB39KXX4_9MICC</name>
<evidence type="ECO:0000313" key="1">
    <source>
        <dbReference type="EMBL" id="XDP43718.1"/>
    </source>
</evidence>
<dbReference type="RefSeq" id="WP_369044648.1">
    <property type="nucleotide sequence ID" value="NZ_CP163302.1"/>
</dbReference>
<reference evidence="1" key="1">
    <citation type="submission" date="2024-07" db="EMBL/GenBank/DDBJ databases">
        <authorList>
            <person name="fu j."/>
        </authorList>
    </citation>
    <scope>NUCLEOTIDE SEQUENCE</scope>
    <source>
        <strain evidence="1">P10A9</strain>
    </source>
</reference>
<sequence length="269" mass="29778">MARAFIGVSGWRYKHWRGDFYPPGLRQADELAYLARHMTSAEVNGSFYSLQRPSTYQAWRTAVPDGFVFALKGSRFVTHMKRLRDVETALANYFASGVLALDDALGPILWQLPARMAFDGGLLAPFLRLLPHSTRAAAELAARHDSKVAEALTASRSDRVILHALEPRHESFGAPEALELFERESVGIALSDGAGSWPEVDADTAAFRYARLHGETALYRGGYSDRSLDAWADRVQGWLAAGRDAYVYFDNDVDGRAPHDAVALLGRLH</sequence>
<accession>A0AB39KXX4</accession>
<gene>
    <name evidence="1" type="ORF">AB5L97_10330</name>
</gene>
<dbReference type="InterPro" id="IPR002763">
    <property type="entry name" value="DUF72"/>
</dbReference>
<dbReference type="Pfam" id="PF01904">
    <property type="entry name" value="DUF72"/>
    <property type="match status" value="1"/>
</dbReference>
<dbReference type="AlphaFoldDB" id="A0AB39KXX4"/>
<organism evidence="1">
    <name type="scientific">Sinomonas puerhi</name>
    <dbReference type="NCBI Taxonomy" id="3238584"/>
    <lineage>
        <taxon>Bacteria</taxon>
        <taxon>Bacillati</taxon>
        <taxon>Actinomycetota</taxon>
        <taxon>Actinomycetes</taxon>
        <taxon>Micrococcales</taxon>
        <taxon>Micrococcaceae</taxon>
        <taxon>Sinomonas</taxon>
    </lineage>
</organism>
<dbReference type="KEGG" id="spue:AB5L97_10330"/>
<proteinExistence type="predicted"/>
<dbReference type="SUPFAM" id="SSF117396">
    <property type="entry name" value="TM1631-like"/>
    <property type="match status" value="1"/>
</dbReference>
<dbReference type="EMBL" id="CP163302">
    <property type="protein sequence ID" value="XDP43718.1"/>
    <property type="molecule type" value="Genomic_DNA"/>
</dbReference>
<protein>
    <submittedName>
        <fullName evidence="1">DUF72 domain-containing protein</fullName>
    </submittedName>
</protein>
<dbReference type="InterPro" id="IPR036520">
    <property type="entry name" value="UPF0759_sf"/>
</dbReference>